<keyword evidence="4" id="KW-0238">DNA-binding</keyword>
<dbReference type="SUPFAM" id="SSF52172">
    <property type="entry name" value="CheY-like"/>
    <property type="match status" value="1"/>
</dbReference>
<dbReference type="AlphaFoldDB" id="A0A418XA26"/>
<sequence length="542" mass="59399">MNELAGLSALIIEPHAGMRASIHNMLNQCAVTRIDHAGSSNNAVKHLTLKTFDMVLCEYDLEGGQDGQQLLEDLRHHKLIKLSTMFFMVTAEGNHGKVVSAAELAPTDYILKPFTADRLLDRILRALAKRNVFTPVYQLMEEGDQRAAIDACVDGAMVHPRHAIDFLRLRAELHMFLGEPELAEPIYRQLIEAKAIAWARLGLAKTLFMRERLDEAQGILENLVETNKNFVDAYDWLAKTHAAAGALDKSQEVLNSAVSVSPHAVRRLRKLGEVALEAGDNDTAEKVLKQVVAKAKYSEFRDPEDHVKLVQTLVKRGDADQAAAVIRDLDRSLGGRGNTTACSAVSSAILHEFTGDEKRLNESLATALAACKDAPGLSAGVRLELARSCLNNNMEADASDVLRDVMRNAPDNKAMARAMDVMAKSGRPELAEVLARESRQEVVDLVAQGASRAKEGDFRGAVELMTAAVAKLPDNPQVVFNAAVAVLKCLEHEGWDDRLGRTAQHMVASMRRLDPVNPKLPALAGLHQQILAKYDKGMRKKA</sequence>
<dbReference type="InterPro" id="IPR039420">
    <property type="entry name" value="WalR-like"/>
</dbReference>
<dbReference type="OrthoDB" id="7298659at2"/>
<keyword evidence="5" id="KW-0804">Transcription</keyword>
<dbReference type="InterPro" id="IPR001789">
    <property type="entry name" value="Sig_transdc_resp-reg_receiver"/>
</dbReference>
<dbReference type="EMBL" id="QYUP01000178">
    <property type="protein sequence ID" value="RJG09334.1"/>
    <property type="molecule type" value="Genomic_DNA"/>
</dbReference>
<evidence type="ECO:0000256" key="4">
    <source>
        <dbReference type="ARBA" id="ARBA00023125"/>
    </source>
</evidence>
<dbReference type="GO" id="GO:0042802">
    <property type="term" value="F:identical protein binding"/>
    <property type="evidence" value="ECO:0007669"/>
    <property type="project" value="InterPro"/>
</dbReference>
<dbReference type="RefSeq" id="WP_119813007.1">
    <property type="nucleotide sequence ID" value="NZ_QYUP01000178.1"/>
</dbReference>
<evidence type="ECO:0000256" key="5">
    <source>
        <dbReference type="ARBA" id="ARBA00023163"/>
    </source>
</evidence>
<keyword evidence="2" id="KW-0902">Two-component regulatory system</keyword>
<proteinExistence type="predicted"/>
<dbReference type="PANTHER" id="PTHR48111">
    <property type="entry name" value="REGULATOR OF RPOS"/>
    <property type="match status" value="1"/>
</dbReference>
<evidence type="ECO:0000259" key="7">
    <source>
        <dbReference type="PROSITE" id="PS50110"/>
    </source>
</evidence>
<dbReference type="GO" id="GO:0000156">
    <property type="term" value="F:phosphorelay response regulator activity"/>
    <property type="evidence" value="ECO:0007669"/>
    <property type="project" value="TreeGrafter"/>
</dbReference>
<dbReference type="InterPro" id="IPR011717">
    <property type="entry name" value="TPR-4"/>
</dbReference>
<dbReference type="Pfam" id="PF07721">
    <property type="entry name" value="TPR_4"/>
    <property type="match status" value="1"/>
</dbReference>
<evidence type="ECO:0000256" key="6">
    <source>
        <dbReference type="PROSITE-ProRule" id="PRU00169"/>
    </source>
</evidence>
<dbReference type="InterPro" id="IPR011006">
    <property type="entry name" value="CheY-like_superfamily"/>
</dbReference>
<dbReference type="SMART" id="SM00448">
    <property type="entry name" value="REC"/>
    <property type="match status" value="1"/>
</dbReference>
<evidence type="ECO:0000313" key="9">
    <source>
        <dbReference type="Proteomes" id="UP000284006"/>
    </source>
</evidence>
<organism evidence="8 9">
    <name type="scientific">Massilia cavernae</name>
    <dbReference type="NCBI Taxonomy" id="2320864"/>
    <lineage>
        <taxon>Bacteria</taxon>
        <taxon>Pseudomonadati</taxon>
        <taxon>Pseudomonadota</taxon>
        <taxon>Betaproteobacteria</taxon>
        <taxon>Burkholderiales</taxon>
        <taxon>Oxalobacteraceae</taxon>
        <taxon>Telluria group</taxon>
        <taxon>Massilia</taxon>
    </lineage>
</organism>
<dbReference type="SUPFAM" id="SSF48452">
    <property type="entry name" value="TPR-like"/>
    <property type="match status" value="1"/>
</dbReference>
<gene>
    <name evidence="8" type="ORF">D3872_23300</name>
</gene>
<evidence type="ECO:0000256" key="3">
    <source>
        <dbReference type="ARBA" id="ARBA00023015"/>
    </source>
</evidence>
<dbReference type="Proteomes" id="UP000284006">
    <property type="component" value="Unassembled WGS sequence"/>
</dbReference>
<dbReference type="GO" id="GO:0006355">
    <property type="term" value="P:regulation of DNA-templated transcription"/>
    <property type="evidence" value="ECO:0007669"/>
    <property type="project" value="TreeGrafter"/>
</dbReference>
<dbReference type="GO" id="GO:0000976">
    <property type="term" value="F:transcription cis-regulatory region binding"/>
    <property type="evidence" value="ECO:0007669"/>
    <property type="project" value="TreeGrafter"/>
</dbReference>
<dbReference type="PROSITE" id="PS50110">
    <property type="entry name" value="RESPONSE_REGULATORY"/>
    <property type="match status" value="1"/>
</dbReference>
<comment type="caution">
    <text evidence="8">The sequence shown here is derived from an EMBL/GenBank/DDBJ whole genome shotgun (WGS) entry which is preliminary data.</text>
</comment>
<dbReference type="Pfam" id="PF13432">
    <property type="entry name" value="TPR_16"/>
    <property type="match status" value="1"/>
</dbReference>
<dbReference type="GO" id="GO:0032993">
    <property type="term" value="C:protein-DNA complex"/>
    <property type="evidence" value="ECO:0007669"/>
    <property type="project" value="TreeGrafter"/>
</dbReference>
<keyword evidence="3" id="KW-0805">Transcription regulation</keyword>
<dbReference type="InterPro" id="IPR011990">
    <property type="entry name" value="TPR-like_helical_dom_sf"/>
</dbReference>
<keyword evidence="1" id="KW-0597">Phosphoprotein</keyword>
<dbReference type="CDD" id="cd17589">
    <property type="entry name" value="REC_TPR"/>
    <property type="match status" value="1"/>
</dbReference>
<dbReference type="Gene3D" id="3.40.50.2300">
    <property type="match status" value="1"/>
</dbReference>
<dbReference type="GO" id="GO:0005829">
    <property type="term" value="C:cytosol"/>
    <property type="evidence" value="ECO:0007669"/>
    <property type="project" value="TreeGrafter"/>
</dbReference>
<feature type="domain" description="Response regulatory" evidence="7">
    <location>
        <begin position="8"/>
        <end position="127"/>
    </location>
</feature>
<comment type="caution">
    <text evidence="6">Lacks conserved residue(s) required for the propagation of feature annotation.</text>
</comment>
<evidence type="ECO:0000313" key="8">
    <source>
        <dbReference type="EMBL" id="RJG09334.1"/>
    </source>
</evidence>
<name>A0A418XA26_9BURK</name>
<dbReference type="Gene3D" id="1.25.40.10">
    <property type="entry name" value="Tetratricopeptide repeat domain"/>
    <property type="match status" value="2"/>
</dbReference>
<evidence type="ECO:0000256" key="1">
    <source>
        <dbReference type="ARBA" id="ARBA00022553"/>
    </source>
</evidence>
<reference evidence="8 9" key="1">
    <citation type="submission" date="2018-09" db="EMBL/GenBank/DDBJ databases">
        <authorList>
            <person name="Zhu H."/>
        </authorList>
    </citation>
    <scope>NUCLEOTIDE SEQUENCE [LARGE SCALE GENOMIC DNA]</scope>
    <source>
        <strain evidence="8 9">K1S02-61</strain>
    </source>
</reference>
<accession>A0A418XA26</accession>
<keyword evidence="9" id="KW-1185">Reference proteome</keyword>
<dbReference type="Pfam" id="PF00072">
    <property type="entry name" value="Response_reg"/>
    <property type="match status" value="1"/>
</dbReference>
<evidence type="ECO:0000256" key="2">
    <source>
        <dbReference type="ARBA" id="ARBA00023012"/>
    </source>
</evidence>
<dbReference type="PANTHER" id="PTHR48111:SF1">
    <property type="entry name" value="TWO-COMPONENT RESPONSE REGULATOR ORR33"/>
    <property type="match status" value="1"/>
</dbReference>
<protein>
    <submittedName>
        <fullName evidence="8">Response regulator</fullName>
    </submittedName>
</protein>